<feature type="region of interest" description="Disordered" evidence="1">
    <location>
        <begin position="149"/>
        <end position="181"/>
    </location>
</feature>
<feature type="region of interest" description="Disordered" evidence="1">
    <location>
        <begin position="235"/>
        <end position="254"/>
    </location>
</feature>
<evidence type="ECO:0000313" key="4">
    <source>
        <dbReference type="Proteomes" id="UP000039865"/>
    </source>
</evidence>
<dbReference type="Proteomes" id="UP000039865">
    <property type="component" value="Unassembled WGS sequence"/>
</dbReference>
<evidence type="ECO:0000256" key="1">
    <source>
        <dbReference type="SAM" id="MobiDB-lite"/>
    </source>
</evidence>
<sequence>MKKRILEIQESERLSDKSRIQSEDHNLVDQSRYIAHLLQQNGIITDNTAISSSQYLEERKLEIIPQAQSMHEFDDSELTYDEYLRQFLSNHESEEKQIAQGDVQQPQKGKKREKIKNLMKGMASFITQNTLKPLSSVIQTVQNNNLFEDSFEDNRDGDYTYDNQNRSEQIDDSQKRNEEYGFEDETKAELDEMIRKTCQKIEEAQKQERNKTSSMNKSEVMRKYYYDLRNQIVSEKEQEKKKNTNNYGKQMEMEQEDYVQEKQEIENDMLRMAQGMKQFANSFKSQFQKDEVVLKKIADSQEQNLDKTEKERDEIAKLQAKVFSSFWQRILMLIIATLTFMGTGFFIWLFPNKIKYEVAGAI</sequence>
<accession>A0A078A425</accession>
<feature type="transmembrane region" description="Helical" evidence="2">
    <location>
        <begin position="330"/>
        <end position="350"/>
    </location>
</feature>
<gene>
    <name evidence="3" type="primary">Contig4054.g4336</name>
    <name evidence="3" type="ORF">STYLEM_5852</name>
</gene>
<evidence type="ECO:0000313" key="3">
    <source>
        <dbReference type="EMBL" id="CDW76887.1"/>
    </source>
</evidence>
<keyword evidence="2" id="KW-1133">Transmembrane helix</keyword>
<feature type="compositionally biased region" description="Basic and acidic residues" evidence="1">
    <location>
        <begin position="168"/>
        <end position="181"/>
    </location>
</feature>
<keyword evidence="2" id="KW-0812">Transmembrane</keyword>
<evidence type="ECO:0000256" key="2">
    <source>
        <dbReference type="SAM" id="Phobius"/>
    </source>
</evidence>
<proteinExistence type="predicted"/>
<dbReference type="InParanoid" id="A0A078A425"/>
<protein>
    <recommendedName>
        <fullName evidence="5">Transmembrane protein</fullName>
    </recommendedName>
</protein>
<name>A0A078A425_STYLE</name>
<dbReference type="AlphaFoldDB" id="A0A078A425"/>
<dbReference type="OrthoDB" id="10659213at2759"/>
<keyword evidence="2" id="KW-0472">Membrane</keyword>
<reference evidence="3 4" key="1">
    <citation type="submission" date="2014-06" db="EMBL/GenBank/DDBJ databases">
        <authorList>
            <person name="Swart Estienne"/>
        </authorList>
    </citation>
    <scope>NUCLEOTIDE SEQUENCE [LARGE SCALE GENOMIC DNA]</scope>
    <source>
        <strain evidence="3 4">130c</strain>
    </source>
</reference>
<dbReference type="EMBL" id="CCKQ01005636">
    <property type="protein sequence ID" value="CDW76887.1"/>
    <property type="molecule type" value="Genomic_DNA"/>
</dbReference>
<organism evidence="3 4">
    <name type="scientific">Stylonychia lemnae</name>
    <name type="common">Ciliate</name>
    <dbReference type="NCBI Taxonomy" id="5949"/>
    <lineage>
        <taxon>Eukaryota</taxon>
        <taxon>Sar</taxon>
        <taxon>Alveolata</taxon>
        <taxon>Ciliophora</taxon>
        <taxon>Intramacronucleata</taxon>
        <taxon>Spirotrichea</taxon>
        <taxon>Stichotrichia</taxon>
        <taxon>Sporadotrichida</taxon>
        <taxon>Oxytrichidae</taxon>
        <taxon>Stylonychinae</taxon>
        <taxon>Stylonychia</taxon>
    </lineage>
</organism>
<evidence type="ECO:0008006" key="5">
    <source>
        <dbReference type="Google" id="ProtNLM"/>
    </source>
</evidence>
<keyword evidence="4" id="KW-1185">Reference proteome</keyword>